<evidence type="ECO:0000256" key="5">
    <source>
        <dbReference type="ARBA" id="ARBA00023012"/>
    </source>
</evidence>
<feature type="domain" description="Histidine kinase" evidence="7">
    <location>
        <begin position="83"/>
        <end position="317"/>
    </location>
</feature>
<dbReference type="InterPro" id="IPR003661">
    <property type="entry name" value="HisK_dim/P_dom"/>
</dbReference>
<organism evidence="8">
    <name type="scientific">Symploca sp. SIO1C4</name>
    <dbReference type="NCBI Taxonomy" id="2607765"/>
    <lineage>
        <taxon>Bacteria</taxon>
        <taxon>Bacillati</taxon>
        <taxon>Cyanobacteriota</taxon>
        <taxon>Cyanophyceae</taxon>
        <taxon>Coleofasciculales</taxon>
        <taxon>Coleofasciculaceae</taxon>
        <taxon>Symploca</taxon>
    </lineage>
</organism>
<comment type="catalytic activity">
    <reaction evidence="1">
        <text>ATP + protein L-histidine = ADP + protein N-phospho-L-histidine.</text>
        <dbReference type="EC" id="2.7.13.3"/>
    </reaction>
</comment>
<protein>
    <recommendedName>
        <fullName evidence="2">histidine kinase</fullName>
        <ecNumber evidence="2">2.7.13.3</ecNumber>
    </recommendedName>
</protein>
<keyword evidence="6" id="KW-1133">Transmembrane helix</keyword>
<evidence type="ECO:0000256" key="3">
    <source>
        <dbReference type="ARBA" id="ARBA00022679"/>
    </source>
</evidence>
<proteinExistence type="predicted"/>
<name>A0A6B3N7W6_9CYAN</name>
<dbReference type="InterPro" id="IPR005467">
    <property type="entry name" value="His_kinase_dom"/>
</dbReference>
<evidence type="ECO:0000256" key="4">
    <source>
        <dbReference type="ARBA" id="ARBA00022777"/>
    </source>
</evidence>
<keyword evidence="5" id="KW-0902">Two-component regulatory system</keyword>
<dbReference type="InterPro" id="IPR036890">
    <property type="entry name" value="HATPase_C_sf"/>
</dbReference>
<keyword evidence="3" id="KW-0808">Transferase</keyword>
<dbReference type="SUPFAM" id="SSF47384">
    <property type="entry name" value="Homodimeric domain of signal transducing histidine kinase"/>
    <property type="match status" value="1"/>
</dbReference>
<dbReference type="PROSITE" id="PS50109">
    <property type="entry name" value="HIS_KIN"/>
    <property type="match status" value="1"/>
</dbReference>
<dbReference type="EMBL" id="JAAHFQ010000418">
    <property type="protein sequence ID" value="NER29716.1"/>
    <property type="molecule type" value="Genomic_DNA"/>
</dbReference>
<reference evidence="8" key="1">
    <citation type="submission" date="2019-11" db="EMBL/GenBank/DDBJ databases">
        <title>Genomic insights into an expanded diversity of filamentous marine cyanobacteria reveals the extraordinary biosynthetic potential of Moorea and Okeania.</title>
        <authorList>
            <person name="Ferreira Leao T."/>
            <person name="Wang M."/>
            <person name="Moss N."/>
            <person name="Da Silva R."/>
            <person name="Sanders J."/>
            <person name="Nurk S."/>
            <person name="Gurevich A."/>
            <person name="Humphrey G."/>
            <person name="Reher R."/>
            <person name="Zhu Q."/>
            <person name="Belda-Ferre P."/>
            <person name="Glukhov E."/>
            <person name="Rex R."/>
            <person name="Dorrestein P.C."/>
            <person name="Knight R."/>
            <person name="Pevzner P."/>
            <person name="Gerwick W.H."/>
            <person name="Gerwick L."/>
        </authorList>
    </citation>
    <scope>NUCLEOTIDE SEQUENCE</scope>
    <source>
        <strain evidence="8">SIO1C4</strain>
    </source>
</reference>
<dbReference type="InterPro" id="IPR050736">
    <property type="entry name" value="Sensor_HK_Regulatory"/>
</dbReference>
<evidence type="ECO:0000256" key="6">
    <source>
        <dbReference type="SAM" id="Phobius"/>
    </source>
</evidence>
<evidence type="ECO:0000256" key="2">
    <source>
        <dbReference type="ARBA" id="ARBA00012438"/>
    </source>
</evidence>
<dbReference type="Gene3D" id="3.30.565.10">
    <property type="entry name" value="Histidine kinase-like ATPase, C-terminal domain"/>
    <property type="match status" value="1"/>
</dbReference>
<dbReference type="SUPFAM" id="SSF55874">
    <property type="entry name" value="ATPase domain of HSP90 chaperone/DNA topoisomerase II/histidine kinase"/>
    <property type="match status" value="1"/>
</dbReference>
<dbReference type="PANTHER" id="PTHR43711:SF26">
    <property type="entry name" value="SENSOR HISTIDINE KINASE RCSC"/>
    <property type="match status" value="1"/>
</dbReference>
<dbReference type="PANTHER" id="PTHR43711">
    <property type="entry name" value="TWO-COMPONENT HISTIDINE KINASE"/>
    <property type="match status" value="1"/>
</dbReference>
<keyword evidence="6" id="KW-0812">Transmembrane</keyword>
<dbReference type="InterPro" id="IPR036097">
    <property type="entry name" value="HisK_dim/P_sf"/>
</dbReference>
<sequence length="328" mass="36621">MGEIDLIYLLMGLIVGIGLGLLGSRITNFSKRPEISNDSKPFLPQETDNSDQLHTLEEELKQTQLAYEMARTMSQFKAGFLARTSHELRAPLSSLMGMHQLILSDLCDSKEEEREFIAQANNSAQKMVKLLDEVITVAKTEHGTNRLEIRPVQLTRVFEDIYRLTHMQAANRNFGLEIVSPDSQIHVLADPRRLRQVLVGIVDSAIAQMEDGTIKVSSAKSPSSEQIKILIDIQCSNPLWSEPVDLLLSTPKDQTQVSKNKITEFSPSPGLTLFMANTLVEVMQGRLELMAVPGEELPSNYTPQKLTRLQCSLPQVIPEALETELAQN</sequence>
<gene>
    <name evidence="8" type="ORF">F6J89_19390</name>
</gene>
<evidence type="ECO:0000313" key="8">
    <source>
        <dbReference type="EMBL" id="NER29716.1"/>
    </source>
</evidence>
<accession>A0A6B3N7W6</accession>
<dbReference type="CDD" id="cd00082">
    <property type="entry name" value="HisKA"/>
    <property type="match status" value="1"/>
</dbReference>
<dbReference type="Pfam" id="PF00512">
    <property type="entry name" value="HisKA"/>
    <property type="match status" value="1"/>
</dbReference>
<dbReference type="Gene3D" id="1.10.287.130">
    <property type="match status" value="1"/>
</dbReference>
<dbReference type="GO" id="GO:0000155">
    <property type="term" value="F:phosphorelay sensor kinase activity"/>
    <property type="evidence" value="ECO:0007669"/>
    <property type="project" value="InterPro"/>
</dbReference>
<comment type="caution">
    <text evidence="8">The sequence shown here is derived from an EMBL/GenBank/DDBJ whole genome shotgun (WGS) entry which is preliminary data.</text>
</comment>
<keyword evidence="6" id="KW-0472">Membrane</keyword>
<dbReference type="AlphaFoldDB" id="A0A6B3N7W6"/>
<keyword evidence="4 8" id="KW-0418">Kinase</keyword>
<feature type="transmembrane region" description="Helical" evidence="6">
    <location>
        <begin position="6"/>
        <end position="23"/>
    </location>
</feature>
<evidence type="ECO:0000256" key="1">
    <source>
        <dbReference type="ARBA" id="ARBA00000085"/>
    </source>
</evidence>
<dbReference type="SMART" id="SM00388">
    <property type="entry name" value="HisKA"/>
    <property type="match status" value="1"/>
</dbReference>
<dbReference type="EC" id="2.7.13.3" evidence="2"/>
<evidence type="ECO:0000259" key="7">
    <source>
        <dbReference type="PROSITE" id="PS50109"/>
    </source>
</evidence>